<dbReference type="RefSeq" id="WP_145773451.1">
    <property type="nucleotide sequence ID" value="NZ_BAAATQ010000037.1"/>
</dbReference>
<feature type="chain" id="PRO_5038668587" description="Lipoprotein LprG" evidence="2">
    <location>
        <begin position="24"/>
        <end position="253"/>
    </location>
</feature>
<dbReference type="OrthoDB" id="3379805at2"/>
<dbReference type="Proteomes" id="UP000319825">
    <property type="component" value="Unassembled WGS sequence"/>
</dbReference>
<keyword evidence="2" id="KW-0732">Signal</keyword>
<evidence type="ECO:0000313" key="4">
    <source>
        <dbReference type="Proteomes" id="UP000319825"/>
    </source>
</evidence>
<evidence type="ECO:0008006" key="5">
    <source>
        <dbReference type="Google" id="ProtNLM"/>
    </source>
</evidence>
<dbReference type="AlphaFoldDB" id="A0A562I6P0"/>
<comment type="caution">
    <text evidence="3">The sequence shown here is derived from an EMBL/GenBank/DDBJ whole genome shotgun (WGS) entry which is preliminary data.</text>
</comment>
<dbReference type="PROSITE" id="PS51257">
    <property type="entry name" value="PROKAR_LIPOPROTEIN"/>
    <property type="match status" value="1"/>
</dbReference>
<name>A0A562I6P0_MICOL</name>
<reference evidence="3 4" key="1">
    <citation type="submission" date="2019-07" db="EMBL/GenBank/DDBJ databases">
        <title>R&amp;d 2014.</title>
        <authorList>
            <person name="Klenk H.-P."/>
        </authorList>
    </citation>
    <scope>NUCLEOTIDE SEQUENCE [LARGE SCALE GENOMIC DNA]</scope>
    <source>
        <strain evidence="3 4">DSM 43868</strain>
    </source>
</reference>
<accession>A0A562I6P0</accession>
<evidence type="ECO:0000256" key="1">
    <source>
        <dbReference type="SAM" id="MobiDB-lite"/>
    </source>
</evidence>
<dbReference type="Gene3D" id="2.50.20.20">
    <property type="match status" value="1"/>
</dbReference>
<protein>
    <recommendedName>
        <fullName evidence="5">Lipoprotein LprG</fullName>
    </recommendedName>
</protein>
<evidence type="ECO:0000256" key="2">
    <source>
        <dbReference type="SAM" id="SignalP"/>
    </source>
</evidence>
<feature type="region of interest" description="Disordered" evidence="1">
    <location>
        <begin position="225"/>
        <end position="253"/>
    </location>
</feature>
<proteinExistence type="predicted"/>
<organism evidence="3 4">
    <name type="scientific">Micromonospora olivasterospora</name>
    <dbReference type="NCBI Taxonomy" id="1880"/>
    <lineage>
        <taxon>Bacteria</taxon>
        <taxon>Bacillati</taxon>
        <taxon>Actinomycetota</taxon>
        <taxon>Actinomycetes</taxon>
        <taxon>Micromonosporales</taxon>
        <taxon>Micromonosporaceae</taxon>
        <taxon>Micromonospora</taxon>
    </lineage>
</organism>
<sequence>MNTRRLATTGVALVAALGLGLTAGCGNQTGADAPAANGNATPATSAPADPLAELTAAALKLNEDSVRVDIESSVVNGGGLMDPRSKAAEMTLDLGSSGGKLRLIMVGDDAYLKTAAISDKWLHMDATTLGASGQFNLMPDGDPGGAKKMLQGVVEVEKTGERAFSGTLDYTKANPGNKEIEALGEKAKAVPFTAKSDAEGRLVELVVDTSVLHPSLGKMTTRYSDFGASVSPQKPPAGETEEAPESLKKAFGG</sequence>
<evidence type="ECO:0000313" key="3">
    <source>
        <dbReference type="EMBL" id="TWH66333.1"/>
    </source>
</evidence>
<gene>
    <name evidence="3" type="ORF">JD77_01285</name>
</gene>
<dbReference type="EMBL" id="VLKE01000001">
    <property type="protein sequence ID" value="TWH66333.1"/>
    <property type="molecule type" value="Genomic_DNA"/>
</dbReference>
<keyword evidence="4" id="KW-1185">Reference proteome</keyword>
<feature type="signal peptide" evidence="2">
    <location>
        <begin position="1"/>
        <end position="23"/>
    </location>
</feature>